<evidence type="ECO:0000313" key="3">
    <source>
        <dbReference type="EMBL" id="GEP98416.1"/>
    </source>
</evidence>
<protein>
    <submittedName>
        <fullName evidence="3">Serine hydrolase</fullName>
    </submittedName>
</protein>
<accession>A0A512RRV8</accession>
<dbReference type="AlphaFoldDB" id="A0A512RRV8"/>
<dbReference type="Proteomes" id="UP000321436">
    <property type="component" value="Unassembled WGS sequence"/>
</dbReference>
<dbReference type="PANTHER" id="PTHR46825:SF9">
    <property type="entry name" value="BETA-LACTAMASE-RELATED DOMAIN-CONTAINING PROTEIN"/>
    <property type="match status" value="1"/>
</dbReference>
<feature type="domain" description="Beta-lactamase-related" evidence="2">
    <location>
        <begin position="27"/>
        <end position="323"/>
    </location>
</feature>
<dbReference type="SUPFAM" id="SSF56601">
    <property type="entry name" value="beta-lactamase/transpeptidase-like"/>
    <property type="match status" value="1"/>
</dbReference>
<evidence type="ECO:0000256" key="1">
    <source>
        <dbReference type="SAM" id="SignalP"/>
    </source>
</evidence>
<keyword evidence="1" id="KW-0732">Signal</keyword>
<evidence type="ECO:0000313" key="4">
    <source>
        <dbReference type="Proteomes" id="UP000321436"/>
    </source>
</evidence>
<reference evidence="3 4" key="1">
    <citation type="submission" date="2019-07" db="EMBL/GenBank/DDBJ databases">
        <title>Whole genome shotgun sequence of Chitinophaga cymbidii NBRC 109752.</title>
        <authorList>
            <person name="Hosoyama A."/>
            <person name="Uohara A."/>
            <person name="Ohji S."/>
            <person name="Ichikawa N."/>
        </authorList>
    </citation>
    <scope>NUCLEOTIDE SEQUENCE [LARGE SCALE GENOMIC DNA]</scope>
    <source>
        <strain evidence="3 4">NBRC 109752</strain>
    </source>
</reference>
<feature type="signal peptide" evidence="1">
    <location>
        <begin position="1"/>
        <end position="19"/>
    </location>
</feature>
<name>A0A512RRV8_9BACT</name>
<dbReference type="InterPro" id="IPR050491">
    <property type="entry name" value="AmpC-like"/>
</dbReference>
<dbReference type="Pfam" id="PF00144">
    <property type="entry name" value="Beta-lactamase"/>
    <property type="match status" value="1"/>
</dbReference>
<keyword evidence="4" id="KW-1185">Reference proteome</keyword>
<dbReference type="InterPro" id="IPR012338">
    <property type="entry name" value="Beta-lactam/transpept-like"/>
</dbReference>
<dbReference type="Gene3D" id="3.40.710.10">
    <property type="entry name" value="DD-peptidase/beta-lactamase superfamily"/>
    <property type="match status" value="2"/>
</dbReference>
<dbReference type="InterPro" id="IPR001466">
    <property type="entry name" value="Beta-lactam-related"/>
</dbReference>
<evidence type="ECO:0000259" key="2">
    <source>
        <dbReference type="Pfam" id="PF00144"/>
    </source>
</evidence>
<proteinExistence type="predicted"/>
<gene>
    <name evidence="3" type="ORF">CCY01nite_46760</name>
</gene>
<keyword evidence="3" id="KW-0378">Hydrolase</keyword>
<organism evidence="3 4">
    <name type="scientific">Chitinophaga cymbidii</name>
    <dbReference type="NCBI Taxonomy" id="1096750"/>
    <lineage>
        <taxon>Bacteria</taxon>
        <taxon>Pseudomonadati</taxon>
        <taxon>Bacteroidota</taxon>
        <taxon>Chitinophagia</taxon>
        <taxon>Chitinophagales</taxon>
        <taxon>Chitinophagaceae</taxon>
        <taxon>Chitinophaga</taxon>
    </lineage>
</organism>
<comment type="caution">
    <text evidence="3">The sequence shown here is derived from an EMBL/GenBank/DDBJ whole genome shotgun (WGS) entry which is preliminary data.</text>
</comment>
<sequence>MKWIFTLFAVFLPAQYLFAQEMDTAGFAQKMESLRQRYHIPGLSIGVVHQRKMIWKAGLGYANVEQKIPPDENTVYQVASVTKTFGSIILMQLVEDGKLSLDDPISKYGINLGARWGSDERIKLTHLLTHTASGHSFNGFKPGYSFRYNGAWYNELGNAIEKTSGRTFGELLYENIIRPLHLRRTVPSTDDSAAFSLSGYDKTAFLKNVARPYDWRDKQIVPVQFTYGFGPAAGLMSTVSDLAVYSNAIDEGKFLKDATWRQVLTPFVTPKGKKVQYGYGWFVSQYKGMKMFWHTGWWTGYSALFLKIPEKDLTFIILANSQDLSRPFYHIMRPLPMINPFRRSLNKKVQASAFARAFIDYFVR</sequence>
<dbReference type="PANTHER" id="PTHR46825">
    <property type="entry name" value="D-ALANYL-D-ALANINE-CARBOXYPEPTIDASE/ENDOPEPTIDASE AMPH"/>
    <property type="match status" value="1"/>
</dbReference>
<dbReference type="GO" id="GO:0016787">
    <property type="term" value="F:hydrolase activity"/>
    <property type="evidence" value="ECO:0007669"/>
    <property type="project" value="UniProtKB-KW"/>
</dbReference>
<dbReference type="RefSeq" id="WP_186831225.1">
    <property type="nucleotide sequence ID" value="NZ_BKAU01000006.1"/>
</dbReference>
<dbReference type="EMBL" id="BKAU01000006">
    <property type="protein sequence ID" value="GEP98416.1"/>
    <property type="molecule type" value="Genomic_DNA"/>
</dbReference>
<feature type="chain" id="PRO_5022108997" evidence="1">
    <location>
        <begin position="20"/>
        <end position="364"/>
    </location>
</feature>